<protein>
    <submittedName>
        <fullName evidence="1">Uncharacterized protein</fullName>
    </submittedName>
</protein>
<organism evidence="1 2">
    <name type="scientific">Artomyces pyxidatus</name>
    <dbReference type="NCBI Taxonomy" id="48021"/>
    <lineage>
        <taxon>Eukaryota</taxon>
        <taxon>Fungi</taxon>
        <taxon>Dikarya</taxon>
        <taxon>Basidiomycota</taxon>
        <taxon>Agaricomycotina</taxon>
        <taxon>Agaricomycetes</taxon>
        <taxon>Russulales</taxon>
        <taxon>Auriscalpiaceae</taxon>
        <taxon>Artomyces</taxon>
    </lineage>
</organism>
<reference evidence="1" key="2">
    <citation type="journal article" date="2022" name="New Phytol.">
        <title>Evolutionary transition to the ectomycorrhizal habit in the genomes of a hyperdiverse lineage of mushroom-forming fungi.</title>
        <authorList>
            <person name="Looney B."/>
            <person name="Miyauchi S."/>
            <person name="Morin E."/>
            <person name="Drula E."/>
            <person name="Courty P.E."/>
            <person name="Kohler A."/>
            <person name="Kuo A."/>
            <person name="LaButti K."/>
            <person name="Pangilinan J."/>
            <person name="Lipzen A."/>
            <person name="Riley R."/>
            <person name="Andreopoulos W."/>
            <person name="He G."/>
            <person name="Johnson J."/>
            <person name="Nolan M."/>
            <person name="Tritt A."/>
            <person name="Barry K.W."/>
            <person name="Grigoriev I.V."/>
            <person name="Nagy L.G."/>
            <person name="Hibbett D."/>
            <person name="Henrissat B."/>
            <person name="Matheny P.B."/>
            <person name="Labbe J."/>
            <person name="Martin F.M."/>
        </authorList>
    </citation>
    <scope>NUCLEOTIDE SEQUENCE</scope>
    <source>
        <strain evidence="1">HHB10654</strain>
    </source>
</reference>
<dbReference type="EMBL" id="MU277212">
    <property type="protein sequence ID" value="KAI0061525.1"/>
    <property type="molecule type" value="Genomic_DNA"/>
</dbReference>
<reference evidence="1" key="1">
    <citation type="submission" date="2021-03" db="EMBL/GenBank/DDBJ databases">
        <authorList>
            <consortium name="DOE Joint Genome Institute"/>
            <person name="Ahrendt S."/>
            <person name="Looney B.P."/>
            <person name="Miyauchi S."/>
            <person name="Morin E."/>
            <person name="Drula E."/>
            <person name="Courty P.E."/>
            <person name="Chicoki N."/>
            <person name="Fauchery L."/>
            <person name="Kohler A."/>
            <person name="Kuo A."/>
            <person name="Labutti K."/>
            <person name="Pangilinan J."/>
            <person name="Lipzen A."/>
            <person name="Riley R."/>
            <person name="Andreopoulos W."/>
            <person name="He G."/>
            <person name="Johnson J."/>
            <person name="Barry K.W."/>
            <person name="Grigoriev I.V."/>
            <person name="Nagy L."/>
            <person name="Hibbett D."/>
            <person name="Henrissat B."/>
            <person name="Matheny P.B."/>
            <person name="Labbe J."/>
            <person name="Martin F."/>
        </authorList>
    </citation>
    <scope>NUCLEOTIDE SEQUENCE</scope>
    <source>
        <strain evidence="1">HHB10654</strain>
    </source>
</reference>
<name>A0ACB8SZC1_9AGAM</name>
<comment type="caution">
    <text evidence="1">The sequence shown here is derived from an EMBL/GenBank/DDBJ whole genome shotgun (WGS) entry which is preliminary data.</text>
</comment>
<proteinExistence type="predicted"/>
<accession>A0ACB8SZC1</accession>
<evidence type="ECO:0000313" key="2">
    <source>
        <dbReference type="Proteomes" id="UP000814140"/>
    </source>
</evidence>
<dbReference type="Proteomes" id="UP000814140">
    <property type="component" value="Unassembled WGS sequence"/>
</dbReference>
<sequence length="145" mass="14991">MKCAILTLLASLAAAGSAQNINIGWPAAGSSVAPGTNITVQVNRPNSLTPSQEIALVVSIVGCNDRQGGCNDLSEHLGTTLYAGGFDPQYPTQWSPLDEPQQNFSVAVPQTLAAGPAVLSVVHFSLVGAGSYPLFEIKNTTLNVV</sequence>
<gene>
    <name evidence="1" type="ORF">BV25DRAFT_766679</name>
</gene>
<keyword evidence="2" id="KW-1185">Reference proteome</keyword>
<evidence type="ECO:0000313" key="1">
    <source>
        <dbReference type="EMBL" id="KAI0061525.1"/>
    </source>
</evidence>